<dbReference type="AlphaFoldDB" id="A0AA40KVL6"/>
<organism evidence="1 2">
    <name type="scientific">Melipona bicolor</name>
    <dbReference type="NCBI Taxonomy" id="60889"/>
    <lineage>
        <taxon>Eukaryota</taxon>
        <taxon>Metazoa</taxon>
        <taxon>Ecdysozoa</taxon>
        <taxon>Arthropoda</taxon>
        <taxon>Hexapoda</taxon>
        <taxon>Insecta</taxon>
        <taxon>Pterygota</taxon>
        <taxon>Neoptera</taxon>
        <taxon>Endopterygota</taxon>
        <taxon>Hymenoptera</taxon>
        <taxon>Apocrita</taxon>
        <taxon>Aculeata</taxon>
        <taxon>Apoidea</taxon>
        <taxon>Anthophila</taxon>
        <taxon>Apidae</taxon>
        <taxon>Melipona</taxon>
    </lineage>
</organism>
<protein>
    <submittedName>
        <fullName evidence="1">Uncharacterized protein</fullName>
    </submittedName>
</protein>
<evidence type="ECO:0000313" key="1">
    <source>
        <dbReference type="EMBL" id="KAK1134536.1"/>
    </source>
</evidence>
<comment type="caution">
    <text evidence="1">The sequence shown here is derived from an EMBL/GenBank/DDBJ whole genome shotgun (WGS) entry which is preliminary data.</text>
</comment>
<accession>A0AA40KVL6</accession>
<proteinExistence type="predicted"/>
<dbReference type="Proteomes" id="UP001177670">
    <property type="component" value="Unassembled WGS sequence"/>
</dbReference>
<reference evidence="1" key="1">
    <citation type="submission" date="2021-10" db="EMBL/GenBank/DDBJ databases">
        <title>Melipona bicolor Genome sequencing and assembly.</title>
        <authorList>
            <person name="Araujo N.S."/>
            <person name="Arias M.C."/>
        </authorList>
    </citation>
    <scope>NUCLEOTIDE SEQUENCE</scope>
    <source>
        <strain evidence="1">USP_2M_L1-L4_2017</strain>
        <tissue evidence="1">Whole body</tissue>
    </source>
</reference>
<gene>
    <name evidence="1" type="ORF">K0M31_007318</name>
</gene>
<evidence type="ECO:0000313" key="2">
    <source>
        <dbReference type="Proteomes" id="UP001177670"/>
    </source>
</evidence>
<dbReference type="EMBL" id="JAHYIQ010000002">
    <property type="protein sequence ID" value="KAK1134536.1"/>
    <property type="molecule type" value="Genomic_DNA"/>
</dbReference>
<name>A0AA40KVL6_9HYME</name>
<keyword evidence="2" id="KW-1185">Reference proteome</keyword>
<sequence length="206" mass="23395">MFPRRFHDYKISCLRILESQPPIFRKDEIHKKSSNAIFNGSADINSSGPHEQQATPRYVLFQHPSMMHVDDVSNIFDTIYREHRYLSQRIQSPSSNIPLRLLWPISQPLVAINEQRRNTRVIIATARGAISTSDDINSKRSAMIRNYISSSARRPGESSSVLMFTPSSVSSSRAYRTIAGIVSSNFSLRRLLEYSDTFAEAASELD</sequence>